<accession>A0ACC1NLI8</accession>
<evidence type="ECO:0000313" key="2">
    <source>
        <dbReference type="Proteomes" id="UP001143910"/>
    </source>
</evidence>
<dbReference type="EMBL" id="JANJQO010000257">
    <property type="protein sequence ID" value="KAJ2979726.1"/>
    <property type="molecule type" value="Genomic_DNA"/>
</dbReference>
<protein>
    <submittedName>
        <fullName evidence="1">Uncharacterized protein</fullName>
    </submittedName>
</protein>
<name>A0ACC1NLI8_9HYPO</name>
<organism evidence="1 2">
    <name type="scientific">Zarea fungicola</name>
    <dbReference type="NCBI Taxonomy" id="93591"/>
    <lineage>
        <taxon>Eukaryota</taxon>
        <taxon>Fungi</taxon>
        <taxon>Dikarya</taxon>
        <taxon>Ascomycota</taxon>
        <taxon>Pezizomycotina</taxon>
        <taxon>Sordariomycetes</taxon>
        <taxon>Hypocreomycetidae</taxon>
        <taxon>Hypocreales</taxon>
        <taxon>Cordycipitaceae</taxon>
        <taxon>Zarea</taxon>
    </lineage>
</organism>
<comment type="caution">
    <text evidence="1">The sequence shown here is derived from an EMBL/GenBank/DDBJ whole genome shotgun (WGS) entry which is preliminary data.</text>
</comment>
<evidence type="ECO:0000313" key="1">
    <source>
        <dbReference type="EMBL" id="KAJ2979726.1"/>
    </source>
</evidence>
<proteinExistence type="predicted"/>
<sequence>MAPKYRAALLCALAMALGANADYLQVNLYSDSHCGNYIQSFSTDVTRTSYTYEYSGAYSFLIANCDADVVGAGSCTVYNFNSHGTSYVRGSNLGEVGNCVSYDGSRDTKWGLYMDFFYEGNS</sequence>
<reference evidence="1" key="1">
    <citation type="submission" date="2022-08" db="EMBL/GenBank/DDBJ databases">
        <title>Genome Sequence of Lecanicillium fungicola.</title>
        <authorList>
            <person name="Buettner E."/>
        </authorList>
    </citation>
    <scope>NUCLEOTIDE SEQUENCE</scope>
    <source>
        <strain evidence="1">Babe33</strain>
    </source>
</reference>
<dbReference type="Proteomes" id="UP001143910">
    <property type="component" value="Unassembled WGS sequence"/>
</dbReference>
<keyword evidence="2" id="KW-1185">Reference proteome</keyword>
<gene>
    <name evidence="1" type="ORF">NQ176_g3077</name>
</gene>